<dbReference type="InParanoid" id="E3K0I7"/>
<feature type="compositionally biased region" description="Basic and acidic residues" evidence="1">
    <location>
        <begin position="107"/>
        <end position="135"/>
    </location>
</feature>
<organism evidence="2 3">
    <name type="scientific">Puccinia graminis f. sp. tritici (strain CRL 75-36-700-3 / race SCCL)</name>
    <name type="common">Black stem rust fungus</name>
    <dbReference type="NCBI Taxonomy" id="418459"/>
    <lineage>
        <taxon>Eukaryota</taxon>
        <taxon>Fungi</taxon>
        <taxon>Dikarya</taxon>
        <taxon>Basidiomycota</taxon>
        <taxon>Pucciniomycotina</taxon>
        <taxon>Pucciniomycetes</taxon>
        <taxon>Pucciniales</taxon>
        <taxon>Pucciniaceae</taxon>
        <taxon>Puccinia</taxon>
    </lineage>
</organism>
<dbReference type="RefSeq" id="XP_003322231.1">
    <property type="nucleotide sequence ID" value="XM_003322183.1"/>
</dbReference>
<dbReference type="Proteomes" id="UP000008783">
    <property type="component" value="Unassembled WGS sequence"/>
</dbReference>
<protein>
    <submittedName>
        <fullName evidence="2">Uncharacterized protein</fullName>
    </submittedName>
</protein>
<accession>E3K0I7</accession>
<evidence type="ECO:0000313" key="2">
    <source>
        <dbReference type="EMBL" id="EFP77812.1"/>
    </source>
</evidence>
<dbReference type="EMBL" id="DS178268">
    <property type="protein sequence ID" value="EFP77812.1"/>
    <property type="molecule type" value="Genomic_DNA"/>
</dbReference>
<feature type="compositionally biased region" description="Basic residues" evidence="1">
    <location>
        <begin position="1"/>
        <end position="12"/>
    </location>
</feature>
<dbReference type="VEuPathDB" id="FungiDB:PGTG_03768"/>
<sequence>MNMHSTKKRRSINRCDSGATNKGDRFRLFQVPEVSQSSATLLQHPPSPSNQPKHFHIRTQASFRQSLDDLSLDRHPGNLELVEPIRLFVQPTHLKPNRPAPPRHASHHLELREKKELKSRSSSDLLSRKDNRDRH</sequence>
<reference evidence="3" key="2">
    <citation type="journal article" date="2011" name="Proc. Natl. Acad. Sci. U.S.A.">
        <title>Obligate biotrophy features unraveled by the genomic analysis of rust fungi.</title>
        <authorList>
            <person name="Duplessis S."/>
            <person name="Cuomo C.A."/>
            <person name="Lin Y.-C."/>
            <person name="Aerts A."/>
            <person name="Tisserant E."/>
            <person name="Veneault-Fourrey C."/>
            <person name="Joly D.L."/>
            <person name="Hacquard S."/>
            <person name="Amselem J."/>
            <person name="Cantarel B.L."/>
            <person name="Chiu R."/>
            <person name="Coutinho P.M."/>
            <person name="Feau N."/>
            <person name="Field M."/>
            <person name="Frey P."/>
            <person name="Gelhaye E."/>
            <person name="Goldberg J."/>
            <person name="Grabherr M.G."/>
            <person name="Kodira C.D."/>
            <person name="Kohler A."/>
            <person name="Kuees U."/>
            <person name="Lindquist E.A."/>
            <person name="Lucas S.M."/>
            <person name="Mago R."/>
            <person name="Mauceli E."/>
            <person name="Morin E."/>
            <person name="Murat C."/>
            <person name="Pangilinan J.L."/>
            <person name="Park R."/>
            <person name="Pearson M."/>
            <person name="Quesneville H."/>
            <person name="Rouhier N."/>
            <person name="Sakthikumar S."/>
            <person name="Salamov A.A."/>
            <person name="Schmutz J."/>
            <person name="Selles B."/>
            <person name="Shapiro H."/>
            <person name="Tanguay P."/>
            <person name="Tuskan G.A."/>
            <person name="Henrissat B."/>
            <person name="Van de Peer Y."/>
            <person name="Rouze P."/>
            <person name="Ellis J.G."/>
            <person name="Dodds P.N."/>
            <person name="Schein J.E."/>
            <person name="Zhong S."/>
            <person name="Hamelin R.C."/>
            <person name="Grigoriev I.V."/>
            <person name="Szabo L.J."/>
            <person name="Martin F."/>
        </authorList>
    </citation>
    <scope>NUCLEOTIDE SEQUENCE [LARGE SCALE GENOMIC DNA]</scope>
    <source>
        <strain evidence="3">CRL 75-36-700-3 / race SCCL</strain>
    </source>
</reference>
<dbReference type="GeneID" id="10540795"/>
<feature type="region of interest" description="Disordered" evidence="1">
    <location>
        <begin position="92"/>
        <end position="135"/>
    </location>
</feature>
<name>E3K0I7_PUCGT</name>
<dbReference type="KEGG" id="pgr:PGTG_03768"/>
<keyword evidence="3" id="KW-1185">Reference proteome</keyword>
<dbReference type="HOGENOM" id="CLU_2134760_0_0_1"/>
<gene>
    <name evidence="2" type="ORF">PGTG_03768</name>
</gene>
<dbReference type="AlphaFoldDB" id="E3K0I7"/>
<evidence type="ECO:0000256" key="1">
    <source>
        <dbReference type="SAM" id="MobiDB-lite"/>
    </source>
</evidence>
<reference key="1">
    <citation type="submission" date="2007-01" db="EMBL/GenBank/DDBJ databases">
        <title>The Genome Sequence of Puccinia graminis f. sp. tritici Strain CRL 75-36-700-3.</title>
        <authorList>
            <consortium name="The Broad Institute Genome Sequencing Platform"/>
            <person name="Birren B."/>
            <person name="Lander E."/>
            <person name="Galagan J."/>
            <person name="Nusbaum C."/>
            <person name="Devon K."/>
            <person name="Cuomo C."/>
            <person name="Jaffe D."/>
            <person name="Butler J."/>
            <person name="Alvarez P."/>
            <person name="Gnerre S."/>
            <person name="Grabherr M."/>
            <person name="Mauceli E."/>
            <person name="Brockman W."/>
            <person name="Young S."/>
            <person name="LaButti K."/>
            <person name="Sykes S."/>
            <person name="DeCaprio D."/>
            <person name="Crawford M."/>
            <person name="Koehrsen M."/>
            <person name="Engels R."/>
            <person name="Montgomery P."/>
            <person name="Pearson M."/>
            <person name="Howarth C."/>
            <person name="Larson L."/>
            <person name="White J."/>
            <person name="Zeng Q."/>
            <person name="Kodira C."/>
            <person name="Yandava C."/>
            <person name="Alvarado L."/>
            <person name="O'Leary S."/>
            <person name="Szabo L."/>
            <person name="Dean R."/>
            <person name="Schein J."/>
        </authorList>
    </citation>
    <scope>NUCLEOTIDE SEQUENCE</scope>
    <source>
        <strain>CRL 75-36-700-3</strain>
    </source>
</reference>
<evidence type="ECO:0000313" key="3">
    <source>
        <dbReference type="Proteomes" id="UP000008783"/>
    </source>
</evidence>
<proteinExistence type="predicted"/>
<feature type="region of interest" description="Disordered" evidence="1">
    <location>
        <begin position="1"/>
        <end position="26"/>
    </location>
</feature>